<dbReference type="SMART" id="SM00535">
    <property type="entry name" value="RIBOc"/>
    <property type="match status" value="2"/>
</dbReference>
<dbReference type="Pfam" id="PF00271">
    <property type="entry name" value="Helicase_C"/>
    <property type="match status" value="1"/>
</dbReference>
<comment type="similarity">
    <text evidence="8">Belongs to the helicase family. Dicer subfamily.</text>
</comment>
<organism evidence="14 15">
    <name type="scientific">Ceratocystis fimbriata CBS 114723</name>
    <dbReference type="NCBI Taxonomy" id="1035309"/>
    <lineage>
        <taxon>Eukaryota</taxon>
        <taxon>Fungi</taxon>
        <taxon>Dikarya</taxon>
        <taxon>Ascomycota</taxon>
        <taxon>Pezizomycotina</taxon>
        <taxon>Sordariomycetes</taxon>
        <taxon>Hypocreomycetidae</taxon>
        <taxon>Microascales</taxon>
        <taxon>Ceratocystidaceae</taxon>
        <taxon>Ceratocystis</taxon>
    </lineage>
</organism>
<dbReference type="GO" id="GO:0003723">
    <property type="term" value="F:RNA binding"/>
    <property type="evidence" value="ECO:0007669"/>
    <property type="project" value="UniProtKB-UniRule"/>
</dbReference>
<keyword evidence="7" id="KW-0051">Antiviral defense</keyword>
<dbReference type="GO" id="GO:0004386">
    <property type="term" value="F:helicase activity"/>
    <property type="evidence" value="ECO:0007669"/>
    <property type="project" value="UniProtKB-KW"/>
</dbReference>
<dbReference type="GO" id="GO:0004525">
    <property type="term" value="F:ribonuclease III activity"/>
    <property type="evidence" value="ECO:0007669"/>
    <property type="project" value="InterPro"/>
</dbReference>
<dbReference type="GO" id="GO:0051607">
    <property type="term" value="P:defense response to virus"/>
    <property type="evidence" value="ECO:0007669"/>
    <property type="project" value="UniProtKB-KW"/>
</dbReference>
<dbReference type="SMART" id="SM00490">
    <property type="entry name" value="HELICc"/>
    <property type="match status" value="1"/>
</dbReference>
<evidence type="ECO:0000256" key="9">
    <source>
        <dbReference type="SAM" id="MobiDB-lite"/>
    </source>
</evidence>
<dbReference type="InterPro" id="IPR036389">
    <property type="entry name" value="RNase_III_sf"/>
</dbReference>
<comment type="caution">
    <text evidence="14">The sequence shown here is derived from an EMBL/GenBank/DDBJ whole genome shotgun (WGS) entry which is preliminary data.</text>
</comment>
<evidence type="ECO:0000256" key="5">
    <source>
        <dbReference type="ARBA" id="ARBA00022806"/>
    </source>
</evidence>
<dbReference type="Pfam" id="PF00636">
    <property type="entry name" value="Ribonuclease_3"/>
    <property type="match status" value="2"/>
</dbReference>
<dbReference type="SUPFAM" id="SSF54768">
    <property type="entry name" value="dsRNA-binding domain-like"/>
    <property type="match status" value="1"/>
</dbReference>
<sequence>MEPLIKNDVFHHELLSSESEDEDILEPPLEALAEPSQSSPSESLGRDLVNDHSNVNDEIVPFPKNIAARAYQLEMYHSSLEKNTIVTMDTGSGKTQIAIMRLQNTIEISEKMAWFLAPTASLCMQQHEVISAQIPSVKTKIMLGTDSMDSWSTKARWSRELEGVRIVVCTHQILLDALDHSFVDLDDMSLIIFDEAHNCVGNHPGSKIMRCHYHTRKAKRLPVPAILGLSASPSMNAMAKTVEQLEDVMDAVCKTPVIHREELIAHSNRPTLTYLAYPNSDEFGPTVPSKVINSLRSLFANYKVAQDPYVSYLRSKNSEAHQFKLKKLLQNNDSYCQRQIRAIIRRSEVLRTGLGVWASEYYICATFTSFFNSQKDTNRPNSLKLREDEYLQFLAKDICLEYPQPEALLGPKVSPKFQSLLDYLVGLPEHTKGIIFANQRSVVAAIAHVLSIHPDIKKAKHNVRMVVGTTKFRSATDTWDLATKNPLRDNALTDFRSGKANILVATSVLEEGIDVPACNLVVCFDSPPDFKSFIQRRGRARSKESSLILLVSDSELERKDWEAQEELMKSVYMDEQRQLNRLAELEQMCDEDELERLQKSSFIVPDTGARLDMESAISHLYHFCAILGSNEFIDSRPNFIYEEVDVEDKVYISATVILPSFLPLEHRKTKSRHKWQSQKNAAKDASFCSYIKLHEAGLVNDHLLPFKVEEFSQQVETCAAVSEVSAIASPWPVTAELWKRNTDRLWTYRLQVKDSDSETSPVHYMTLPEKLPLLEPITLYPQSGAKWIVEISESQEDLSREYLEKTDHTIPLLTLAHGYRKWIALNEARTSVVKFSSPERLVKMSDISSSEVTLDFIKSHRNPPLLVRDSNLKSYIFKEYLEKRPPWESVQKHVQSLQVMPENVPYLALKPYPKRSDLLHPMKQVQSDAISRKRFNRVFPVSFCKTDDIPVEYMTLGMMIPCIIHDIEVRLLVKHLCETILSPVQFVDLRLVREAMSSRAASEPMNYERIEFLGDSILKFMTSTNVCAQKLEWPEGYLTFFKDSIVSNSRLQRICIQQGLAKYILTKPFTGRKWTPIYIEDNLDKVTEPETRVLSTKTLADFVEALIGASFLDGGLDRTLVCLNTLWKGDYIWREPHICRAILFEATPLSDLPHNLYPLETLLGYTFTKKALLMEAVTHTSFLSAESWERSMERLEFLGDAVLDEIIVKRLYAIQPPLTNSQLHTMKTSLVNGDFLAWLSLSYTVTSSSARSSEPQSYSMWQFMRYTSPSLAEAMHTTNQRFRNTKDDIENDFKHGRTYPWAKLARLQAKKFYSDMFEAIMGAIYIDSGSTAPCERFLKAMGVFDIMERMIRDKVRVSHPKELLAMKAGNNPVAYVIDKGVGDDPGAYRCQLMVGDECWADISDGVNPEEAKVSAAFAALDWLEQRSQRS</sequence>
<dbReference type="Proteomes" id="UP000222788">
    <property type="component" value="Unassembled WGS sequence"/>
</dbReference>
<evidence type="ECO:0000256" key="2">
    <source>
        <dbReference type="ARBA" id="ARBA00022737"/>
    </source>
</evidence>
<dbReference type="PROSITE" id="PS51194">
    <property type="entry name" value="HELICASE_CTER"/>
    <property type="match status" value="1"/>
</dbReference>
<feature type="region of interest" description="Disordered" evidence="9">
    <location>
        <begin position="30"/>
        <end position="49"/>
    </location>
</feature>
<dbReference type="GO" id="GO:0030422">
    <property type="term" value="P:siRNA processing"/>
    <property type="evidence" value="ECO:0007669"/>
    <property type="project" value="TreeGrafter"/>
</dbReference>
<dbReference type="Pfam" id="PF03368">
    <property type="entry name" value="Dicer_dimer"/>
    <property type="match status" value="1"/>
</dbReference>
<accession>A0A2C5XE80</accession>
<keyword evidence="4" id="KW-0378">Hydrolase</keyword>
<dbReference type="InterPro" id="IPR001650">
    <property type="entry name" value="Helicase_C-like"/>
</dbReference>
<dbReference type="PROSITE" id="PS50142">
    <property type="entry name" value="RNASE_3_2"/>
    <property type="match status" value="2"/>
</dbReference>
<dbReference type="Pfam" id="PF00270">
    <property type="entry name" value="DEAD"/>
    <property type="match status" value="1"/>
</dbReference>
<dbReference type="PANTHER" id="PTHR14950:SF37">
    <property type="entry name" value="ENDORIBONUCLEASE DICER"/>
    <property type="match status" value="1"/>
</dbReference>
<keyword evidence="3" id="KW-0547">Nucleotide-binding</keyword>
<dbReference type="EMBL" id="APWK03000012">
    <property type="protein sequence ID" value="PHH55345.1"/>
    <property type="molecule type" value="Genomic_DNA"/>
</dbReference>
<feature type="domain" description="Helicase C-terminal" evidence="12">
    <location>
        <begin position="419"/>
        <end position="579"/>
    </location>
</feature>
<evidence type="ECO:0000259" key="13">
    <source>
        <dbReference type="PROSITE" id="PS51327"/>
    </source>
</evidence>
<dbReference type="CDD" id="cd18034">
    <property type="entry name" value="DEXHc_dicer"/>
    <property type="match status" value="1"/>
</dbReference>
<dbReference type="Gene3D" id="3.30.160.380">
    <property type="entry name" value="Dicer dimerisation domain"/>
    <property type="match status" value="1"/>
</dbReference>
<dbReference type="GO" id="GO:0005634">
    <property type="term" value="C:nucleus"/>
    <property type="evidence" value="ECO:0007669"/>
    <property type="project" value="TreeGrafter"/>
</dbReference>
<evidence type="ECO:0000256" key="3">
    <source>
        <dbReference type="ARBA" id="ARBA00022741"/>
    </source>
</evidence>
<feature type="domain" description="RNase III" evidence="10">
    <location>
        <begin position="973"/>
        <end position="1115"/>
    </location>
</feature>
<keyword evidence="15" id="KW-1185">Reference proteome</keyword>
<dbReference type="InterPro" id="IPR000999">
    <property type="entry name" value="RNase_III_dom"/>
</dbReference>
<evidence type="ECO:0000256" key="1">
    <source>
        <dbReference type="ARBA" id="ARBA00022721"/>
    </source>
</evidence>
<name>A0A2C5XE80_9PEZI</name>
<dbReference type="CDD" id="cd00593">
    <property type="entry name" value="RIBOc"/>
    <property type="match status" value="2"/>
</dbReference>
<dbReference type="GO" id="GO:0005737">
    <property type="term" value="C:cytoplasm"/>
    <property type="evidence" value="ECO:0007669"/>
    <property type="project" value="TreeGrafter"/>
</dbReference>
<reference evidence="14 15" key="1">
    <citation type="journal article" date="2013" name="Fungal Biol.">
        <title>Analysis of microsatellite markers in the genome of the plant pathogen Ceratocystis fimbriata.</title>
        <authorList>
            <person name="Simpson M.C."/>
            <person name="Wilken P.M."/>
            <person name="Coetzee M.P."/>
            <person name="Wingfield M.J."/>
            <person name="Wingfield B.D."/>
        </authorList>
    </citation>
    <scope>NUCLEOTIDE SEQUENCE [LARGE SCALE GENOMIC DNA]</scope>
    <source>
        <strain evidence="14 15">CBS 114723</strain>
    </source>
</reference>
<evidence type="ECO:0000256" key="8">
    <source>
        <dbReference type="PROSITE-ProRule" id="PRU00657"/>
    </source>
</evidence>
<dbReference type="PROSITE" id="PS51192">
    <property type="entry name" value="HELICASE_ATP_BIND_1"/>
    <property type="match status" value="1"/>
</dbReference>
<dbReference type="InterPro" id="IPR027417">
    <property type="entry name" value="P-loop_NTPase"/>
</dbReference>
<dbReference type="InterPro" id="IPR005034">
    <property type="entry name" value="Dicer_dimerisation"/>
</dbReference>
<dbReference type="STRING" id="1035309.A0A2C5XE80"/>
<feature type="domain" description="Dicer dsRNA-binding fold" evidence="13">
    <location>
        <begin position="616"/>
        <end position="713"/>
    </location>
</feature>
<dbReference type="OrthoDB" id="416741at2759"/>
<evidence type="ECO:0000256" key="7">
    <source>
        <dbReference type="ARBA" id="ARBA00023118"/>
    </source>
</evidence>
<evidence type="ECO:0000259" key="11">
    <source>
        <dbReference type="PROSITE" id="PS51192"/>
    </source>
</evidence>
<protein>
    <submittedName>
        <fullName evidence="14">Dicer-like protein 2</fullName>
    </submittedName>
</protein>
<keyword evidence="8" id="KW-0694">RNA-binding</keyword>
<dbReference type="GO" id="GO:0050688">
    <property type="term" value="P:regulation of defense response to virus"/>
    <property type="evidence" value="ECO:0007669"/>
    <property type="project" value="UniProtKB-KW"/>
</dbReference>
<dbReference type="Gene3D" id="3.40.50.300">
    <property type="entry name" value="P-loop containing nucleotide triphosphate hydrolases"/>
    <property type="match status" value="2"/>
</dbReference>
<evidence type="ECO:0000313" key="14">
    <source>
        <dbReference type="EMBL" id="PHH55345.1"/>
    </source>
</evidence>
<evidence type="ECO:0000256" key="4">
    <source>
        <dbReference type="ARBA" id="ARBA00022801"/>
    </source>
</evidence>
<proteinExistence type="inferred from homology"/>
<dbReference type="InterPro" id="IPR011545">
    <property type="entry name" value="DEAD/DEAH_box_helicase_dom"/>
</dbReference>
<dbReference type="Gene3D" id="1.10.1520.10">
    <property type="entry name" value="Ribonuclease III domain"/>
    <property type="match status" value="2"/>
</dbReference>
<keyword evidence="5" id="KW-0347">Helicase</keyword>
<keyword evidence="6" id="KW-0067">ATP-binding</keyword>
<dbReference type="PANTHER" id="PTHR14950">
    <property type="entry name" value="DICER-RELATED"/>
    <property type="match status" value="1"/>
</dbReference>
<dbReference type="SUPFAM" id="SSF69065">
    <property type="entry name" value="RNase III domain-like"/>
    <property type="match status" value="2"/>
</dbReference>
<feature type="domain" description="Helicase ATP-binding" evidence="11">
    <location>
        <begin position="75"/>
        <end position="251"/>
    </location>
</feature>
<dbReference type="SUPFAM" id="SSF52540">
    <property type="entry name" value="P-loop containing nucleoside triphosphate hydrolases"/>
    <property type="match status" value="1"/>
</dbReference>
<feature type="domain" description="RNase III" evidence="10">
    <location>
        <begin position="1156"/>
        <end position="1329"/>
    </location>
</feature>
<reference evidence="14 15" key="2">
    <citation type="journal article" date="2013" name="IMA Fungus">
        <title>IMA Genome-F 1: Ceratocystis fimbriata: Draft nuclear genome sequence for the plant pathogen, Ceratocystis fimbriata.</title>
        <authorList>
            <person name="Wilken P.M."/>
            <person name="Steenkamp E.T."/>
            <person name="Wingfield M.J."/>
            <person name="de Beer Z.W."/>
            <person name="Wingfield B.D."/>
        </authorList>
    </citation>
    <scope>NUCLEOTIDE SEQUENCE [LARGE SCALE GENOMIC DNA]</scope>
    <source>
        <strain evidence="14 15">CBS 114723</strain>
    </source>
</reference>
<evidence type="ECO:0000259" key="10">
    <source>
        <dbReference type="PROSITE" id="PS50142"/>
    </source>
</evidence>
<gene>
    <name evidence="14" type="primary">DCL-2</name>
    <name evidence="14" type="ORF">CFIMG_001061RA</name>
</gene>
<evidence type="ECO:0000259" key="12">
    <source>
        <dbReference type="PROSITE" id="PS51194"/>
    </source>
</evidence>
<dbReference type="SMART" id="SM00487">
    <property type="entry name" value="DEXDc"/>
    <property type="match status" value="1"/>
</dbReference>
<dbReference type="PROSITE" id="PS00517">
    <property type="entry name" value="RNASE_3_1"/>
    <property type="match status" value="1"/>
</dbReference>
<evidence type="ECO:0000256" key="6">
    <source>
        <dbReference type="ARBA" id="ARBA00022840"/>
    </source>
</evidence>
<keyword evidence="2" id="KW-0677">Repeat</keyword>
<dbReference type="InterPro" id="IPR038248">
    <property type="entry name" value="Dicer_dimer_sf"/>
</dbReference>
<dbReference type="GO" id="GO:0005524">
    <property type="term" value="F:ATP binding"/>
    <property type="evidence" value="ECO:0007669"/>
    <property type="project" value="UniProtKB-KW"/>
</dbReference>
<dbReference type="InterPro" id="IPR014001">
    <property type="entry name" value="Helicase_ATP-bd"/>
</dbReference>
<keyword evidence="1" id="KW-0930">Antiviral protein</keyword>
<evidence type="ECO:0000313" key="15">
    <source>
        <dbReference type="Proteomes" id="UP000222788"/>
    </source>
</evidence>
<dbReference type="PROSITE" id="PS51327">
    <property type="entry name" value="DICER_DSRBF"/>
    <property type="match status" value="1"/>
</dbReference>